<evidence type="ECO:0000313" key="1">
    <source>
        <dbReference type="EMBL" id="BAU17900.1"/>
    </source>
</evidence>
<organism evidence="1 2">
    <name type="scientific">Prevotella intermedia</name>
    <dbReference type="NCBI Taxonomy" id="28131"/>
    <lineage>
        <taxon>Bacteria</taxon>
        <taxon>Pseudomonadati</taxon>
        <taxon>Bacteroidota</taxon>
        <taxon>Bacteroidia</taxon>
        <taxon>Bacteroidales</taxon>
        <taxon>Prevotellaceae</taxon>
        <taxon>Prevotella</taxon>
    </lineage>
</organism>
<gene>
    <name evidence="1" type="ORF">PIOMA14_I_1392</name>
</gene>
<evidence type="ECO:0000313" key="2">
    <source>
        <dbReference type="Proteomes" id="UP000217431"/>
    </source>
</evidence>
<reference evidence="1 2" key="1">
    <citation type="journal article" date="2016" name="DNA Res.">
        <title>The complete genome sequencing of Prevotella intermedia strain OMA14 and a subsequent fine-scale, intra-species genomic comparison reveal an unusual amplification of conjugative and mobile transposons and identify a novel Prevotella-lineage-specific repeat.</title>
        <authorList>
            <person name="Naito M."/>
            <person name="Ogura Y."/>
            <person name="Itoh T."/>
            <person name="Shoji M."/>
            <person name="Okamoto M."/>
            <person name="Hayashi T."/>
            <person name="Nakayama K."/>
        </authorList>
    </citation>
    <scope>NUCLEOTIDE SEQUENCE [LARGE SCALE GENOMIC DNA]</scope>
    <source>
        <strain evidence="1 2">OMA14</strain>
    </source>
</reference>
<dbReference type="AlphaFoldDB" id="A0A0S3UK35"/>
<dbReference type="EMBL" id="AP014597">
    <property type="protein sequence ID" value="BAU17900.1"/>
    <property type="molecule type" value="Genomic_DNA"/>
</dbReference>
<protein>
    <submittedName>
        <fullName evidence="1">Uncharacterized protein</fullName>
    </submittedName>
</protein>
<accession>A0A0S3UK35</accession>
<name>A0A0S3UK35_PREIN</name>
<proteinExistence type="predicted"/>
<dbReference type="Proteomes" id="UP000217431">
    <property type="component" value="Chromosome I"/>
</dbReference>
<sequence length="45" mass="5389">MLFLLFKGVSCKLLWYCKHIGFMLHNGRYGRVLSCFQHPRKNVFV</sequence>